<keyword evidence="4 20" id="KW-0808">Transferase</keyword>
<dbReference type="RefSeq" id="XP_010247280.1">
    <property type="nucleotide sequence ID" value="XM_010248978.1"/>
</dbReference>
<keyword evidence="25" id="KW-1185">Reference proteome</keyword>
<dbReference type="Gene3D" id="3.30.200.20">
    <property type="entry name" value="Phosphorylase Kinase, domain 1"/>
    <property type="match status" value="1"/>
</dbReference>
<evidence type="ECO:0000256" key="10">
    <source>
        <dbReference type="ARBA" id="ARBA00022821"/>
    </source>
</evidence>
<proteinExistence type="inferred from homology"/>
<evidence type="ECO:0000256" key="2">
    <source>
        <dbReference type="ARBA" id="ARBA00022527"/>
    </source>
</evidence>
<evidence type="ECO:0000256" key="8">
    <source>
        <dbReference type="ARBA" id="ARBA00022741"/>
    </source>
</evidence>
<dbReference type="PROSITE" id="PS50927">
    <property type="entry name" value="BULB_LECTIN"/>
    <property type="match status" value="1"/>
</dbReference>
<dbReference type="FunFam" id="2.90.10.10:FF:000006">
    <property type="entry name" value="Serine/threonine-protein kinase"/>
    <property type="match status" value="1"/>
</dbReference>
<dbReference type="GO" id="GO:0016020">
    <property type="term" value="C:membrane"/>
    <property type="evidence" value="ECO:0007669"/>
    <property type="project" value="UniProtKB-SubCell"/>
</dbReference>
<dbReference type="eggNOG" id="ENOG502QRX7">
    <property type="taxonomic scope" value="Eukaryota"/>
</dbReference>
<evidence type="ECO:0000256" key="15">
    <source>
        <dbReference type="ARBA" id="ARBA00023170"/>
    </source>
</evidence>
<evidence type="ECO:0000256" key="20">
    <source>
        <dbReference type="PIRNR" id="PIRNR000641"/>
    </source>
</evidence>
<dbReference type="GeneID" id="104590349"/>
<evidence type="ECO:0000256" key="7">
    <source>
        <dbReference type="ARBA" id="ARBA00022734"/>
    </source>
</evidence>
<keyword evidence="10" id="KW-0611">Plant defense</keyword>
<evidence type="ECO:0000256" key="4">
    <source>
        <dbReference type="ARBA" id="ARBA00022679"/>
    </source>
</evidence>
<evidence type="ECO:0000256" key="11">
    <source>
        <dbReference type="ARBA" id="ARBA00022840"/>
    </source>
</evidence>
<dbReference type="FunFam" id="1.10.510.10:FF:000237">
    <property type="entry name" value="G-type lectin S-receptor-like serine/threonine-protein kinase"/>
    <property type="match status" value="1"/>
</dbReference>
<evidence type="ECO:0000256" key="3">
    <source>
        <dbReference type="ARBA" id="ARBA00022536"/>
    </source>
</evidence>
<evidence type="ECO:0000313" key="26">
    <source>
        <dbReference type="RefSeq" id="XP_010247280.1"/>
    </source>
</evidence>
<dbReference type="InterPro" id="IPR000719">
    <property type="entry name" value="Prot_kinase_dom"/>
</dbReference>
<comment type="catalytic activity">
    <reaction evidence="17 20">
        <text>L-threonyl-[protein] + ATP = O-phospho-L-threonyl-[protein] + ADP + H(+)</text>
        <dbReference type="Rhea" id="RHEA:46608"/>
        <dbReference type="Rhea" id="RHEA-COMP:11060"/>
        <dbReference type="Rhea" id="RHEA-COMP:11605"/>
        <dbReference type="ChEBI" id="CHEBI:15378"/>
        <dbReference type="ChEBI" id="CHEBI:30013"/>
        <dbReference type="ChEBI" id="CHEBI:30616"/>
        <dbReference type="ChEBI" id="CHEBI:61977"/>
        <dbReference type="ChEBI" id="CHEBI:456216"/>
        <dbReference type="EC" id="2.7.11.1"/>
    </reaction>
</comment>
<evidence type="ECO:0000256" key="12">
    <source>
        <dbReference type="ARBA" id="ARBA00022989"/>
    </source>
</evidence>
<keyword evidence="9 20" id="KW-0418">Kinase</keyword>
<gene>
    <name evidence="26" type="primary">LOC104590349</name>
</gene>
<feature type="domain" description="Bulb-type lectin" evidence="24">
    <location>
        <begin position="26"/>
        <end position="147"/>
    </location>
</feature>
<evidence type="ECO:0000256" key="22">
    <source>
        <dbReference type="SAM" id="SignalP"/>
    </source>
</evidence>
<dbReference type="CDD" id="cd14066">
    <property type="entry name" value="STKc_IRAK"/>
    <property type="match status" value="1"/>
</dbReference>
<keyword evidence="14" id="KW-1015">Disulfide bond</keyword>
<dbReference type="SUPFAM" id="SSF56112">
    <property type="entry name" value="Protein kinase-like (PK-like)"/>
    <property type="match status" value="1"/>
</dbReference>
<feature type="chain" id="PRO_5010538700" description="Receptor-like serine/threonine-protein kinase" evidence="22">
    <location>
        <begin position="18"/>
        <end position="782"/>
    </location>
</feature>
<evidence type="ECO:0000256" key="16">
    <source>
        <dbReference type="ARBA" id="ARBA00023180"/>
    </source>
</evidence>
<evidence type="ECO:0000259" key="23">
    <source>
        <dbReference type="PROSITE" id="PS50011"/>
    </source>
</evidence>
<dbReference type="SMART" id="SM00220">
    <property type="entry name" value="S_TKc"/>
    <property type="match status" value="1"/>
</dbReference>
<comment type="similarity">
    <text evidence="20">Belongs to the protein kinase superfamily. Ser/Thr protein kinase family.</text>
</comment>
<keyword evidence="15" id="KW-0675">Receptor</keyword>
<keyword evidence="8 20" id="KW-0547">Nucleotide-binding</keyword>
<keyword evidence="7" id="KW-0430">Lectin</keyword>
<dbReference type="Gene3D" id="2.90.10.10">
    <property type="entry name" value="Bulb-type lectin domain"/>
    <property type="match status" value="2"/>
</dbReference>
<evidence type="ECO:0000256" key="9">
    <source>
        <dbReference type="ARBA" id="ARBA00022777"/>
    </source>
</evidence>
<dbReference type="GO" id="GO:0106310">
    <property type="term" value="F:protein serine kinase activity"/>
    <property type="evidence" value="ECO:0007669"/>
    <property type="project" value="RHEA"/>
</dbReference>
<dbReference type="PANTHER" id="PTHR47976:SF118">
    <property type="entry name" value="RECEPTOR-LIKE SERINE_THREONINE-PROTEIN KINASE"/>
    <property type="match status" value="1"/>
</dbReference>
<evidence type="ECO:0000256" key="1">
    <source>
        <dbReference type="ARBA" id="ARBA00004479"/>
    </source>
</evidence>
<evidence type="ECO:0000256" key="19">
    <source>
        <dbReference type="ARBA" id="ARBA00053822"/>
    </source>
</evidence>
<dbReference type="KEGG" id="nnu:104590349"/>
<evidence type="ECO:0000256" key="21">
    <source>
        <dbReference type="SAM" id="Phobius"/>
    </source>
</evidence>
<evidence type="ECO:0000313" key="25">
    <source>
        <dbReference type="Proteomes" id="UP000189703"/>
    </source>
</evidence>
<dbReference type="GO" id="GO:0004672">
    <property type="term" value="F:protein kinase activity"/>
    <property type="evidence" value="ECO:0000318"/>
    <property type="project" value="GO_Central"/>
</dbReference>
<keyword evidence="5 21" id="KW-0812">Transmembrane</keyword>
<dbReference type="InterPro" id="IPR036426">
    <property type="entry name" value="Bulb-type_lectin_dom_sf"/>
</dbReference>
<dbReference type="InParanoid" id="A0A1U7ZHY4"/>
<keyword evidence="6 22" id="KW-0732">Signal</keyword>
<evidence type="ECO:0000259" key="24">
    <source>
        <dbReference type="PROSITE" id="PS50927"/>
    </source>
</evidence>
<dbReference type="Gene3D" id="1.10.510.10">
    <property type="entry name" value="Transferase(Phosphotransferase) domain 1"/>
    <property type="match status" value="1"/>
</dbReference>
<dbReference type="FunFam" id="2.90.10.10:FF:000026">
    <property type="entry name" value="Serine/threonine-protein kinase"/>
    <property type="match status" value="1"/>
</dbReference>
<dbReference type="PIRSF" id="PIRSF000641">
    <property type="entry name" value="SRK"/>
    <property type="match status" value="1"/>
</dbReference>
<dbReference type="FunFam" id="3.30.200.20:FF:000059">
    <property type="entry name" value="S-receptor-like serine/threonine-protein kinase"/>
    <property type="match status" value="1"/>
</dbReference>
<feature type="domain" description="Protein kinase" evidence="23">
    <location>
        <begin position="497"/>
        <end position="767"/>
    </location>
</feature>
<organism evidence="25 26">
    <name type="scientific">Nelumbo nucifera</name>
    <name type="common">Sacred lotus</name>
    <dbReference type="NCBI Taxonomy" id="4432"/>
    <lineage>
        <taxon>Eukaryota</taxon>
        <taxon>Viridiplantae</taxon>
        <taxon>Streptophyta</taxon>
        <taxon>Embryophyta</taxon>
        <taxon>Tracheophyta</taxon>
        <taxon>Spermatophyta</taxon>
        <taxon>Magnoliopsida</taxon>
        <taxon>Proteales</taxon>
        <taxon>Nelumbonaceae</taxon>
        <taxon>Nelumbo</taxon>
    </lineage>
</organism>
<dbReference type="OMA" id="ANTTIRW"/>
<dbReference type="InterPro" id="IPR024171">
    <property type="entry name" value="SRK-like_kinase"/>
</dbReference>
<dbReference type="OrthoDB" id="1668230at2759"/>
<protein>
    <recommendedName>
        <fullName evidence="20">Receptor-like serine/threonine-protein kinase</fullName>
        <ecNumber evidence="20">2.7.11.1</ecNumber>
    </recommendedName>
</protein>
<feature type="transmembrane region" description="Helical" evidence="21">
    <location>
        <begin position="434"/>
        <end position="460"/>
    </location>
</feature>
<dbReference type="GO" id="GO:0030246">
    <property type="term" value="F:carbohydrate binding"/>
    <property type="evidence" value="ECO:0007669"/>
    <property type="project" value="UniProtKB-KW"/>
</dbReference>
<dbReference type="EC" id="2.7.11.1" evidence="20"/>
<dbReference type="AlphaFoldDB" id="A0A1U7ZHY4"/>
<evidence type="ECO:0000256" key="5">
    <source>
        <dbReference type="ARBA" id="ARBA00022692"/>
    </source>
</evidence>
<dbReference type="InterPro" id="IPR008271">
    <property type="entry name" value="Ser/Thr_kinase_AS"/>
</dbReference>
<dbReference type="Pfam" id="PF01453">
    <property type="entry name" value="B_lectin"/>
    <property type="match status" value="1"/>
</dbReference>
<dbReference type="GO" id="GO:0004674">
    <property type="term" value="F:protein serine/threonine kinase activity"/>
    <property type="evidence" value="ECO:0007669"/>
    <property type="project" value="UniProtKB-KW"/>
</dbReference>
<dbReference type="GO" id="GO:0005524">
    <property type="term" value="F:ATP binding"/>
    <property type="evidence" value="ECO:0007669"/>
    <property type="project" value="UniProtKB-KW"/>
</dbReference>
<keyword evidence="16" id="KW-0325">Glycoprotein</keyword>
<reference evidence="26" key="1">
    <citation type="submission" date="2025-08" db="UniProtKB">
        <authorList>
            <consortium name="RefSeq"/>
        </authorList>
    </citation>
    <scope>IDENTIFICATION</scope>
</reference>
<dbReference type="PANTHER" id="PTHR47976">
    <property type="entry name" value="G-TYPE LECTIN S-RECEPTOR-LIKE SERINE/THREONINE-PROTEIN KINASE SD2-5"/>
    <property type="match status" value="1"/>
</dbReference>
<evidence type="ECO:0000256" key="18">
    <source>
        <dbReference type="ARBA" id="ARBA00048679"/>
    </source>
</evidence>
<dbReference type="Pfam" id="PF00069">
    <property type="entry name" value="Pkinase"/>
    <property type="match status" value="1"/>
</dbReference>
<dbReference type="FunFam" id="2.90.10.30:FF:000001">
    <property type="entry name" value="Serine/threonine-protein kinase"/>
    <property type="match status" value="1"/>
</dbReference>
<evidence type="ECO:0000256" key="6">
    <source>
        <dbReference type="ARBA" id="ARBA00022729"/>
    </source>
</evidence>
<sequence>MASTILVLSLLLSVSSAVVGVQDENPNLIKLGSSLSPTIQPSSWSSPSGRFAFGFYQQGNGFSVGIWLVEDPVNTVVWTAKRDDQPVSSDATLNLTTDGWLVLRTGQGEETTHIINASKPASFASMLDSGNFVLYDYNNSSEIIWESFDSPTDTILGGQILMSRNKLVSSESETDHSSGRFYLIMQEDGNLVAYPVNTTKPIDAYWATGTFAYNYNHSLYLYPNGTLMLGSISDFNASSSPSAGRNGTIFRATLDPDGIFRRYSHNFGGNGSRANTTIRWSALHDPCEVKGVCGFNSYCSLVGTKHDCVCLPGFDFIDPNRRFRGCERNFTEEGCLDLKDTVVQYKIISVENLILVDHPFSTEFKDREDCEKSCLDDRNCAAAQFQIDSCKKQKLPLRYLKMNPNVSSTVFFKVSSGFIQSRNRTSESDGNKRLVLIVTVSLGSLTCLFAAIAISSSLIYRRRKVQYTRLLQNGNMGLSEEFTLRLFTYEELEKATNGFKEELGRGSLGAVYRGVLSQDNRIVAVKRLEKIDEGEREFKAEMSAIGRTHHKNLIRLLGFCIEGSKRLLVYEYMSSGSLAQILFNAEGRPIWRERIRIALDIARGILYLHEECETRIIHCDIKPQNVLMDEFWTAKISDFGLAKLLMPNQTRTFTGFRGTGGYVAPEWQKNVPITVKADVYSFGIVLLEIVCCRSNMEVNVSSADEIILSSWVYNCFVAGELDKLVGYEEVDMKALERMVKIALWCIQDEPAHRPSMKTVILMIEGIVDTSIPPSPCLSFVNS</sequence>
<dbReference type="InterPro" id="IPR051343">
    <property type="entry name" value="G-type_lectin_kinases/EP1-like"/>
</dbReference>
<comment type="function">
    <text evidence="19">Involved in resistance against the herbivorous insect brown planthopper (N.lugens, BPH). Member of the BPH3 (BPH resistance locus 3) cluster which contains LECRK1, LECRK2 and LECRK3.</text>
</comment>
<keyword evidence="13 21" id="KW-0472">Membrane</keyword>
<dbReference type="Proteomes" id="UP000189703">
    <property type="component" value="Unplaced"/>
</dbReference>
<dbReference type="PROSITE" id="PS50011">
    <property type="entry name" value="PROTEIN_KINASE_DOM"/>
    <property type="match status" value="1"/>
</dbReference>
<keyword evidence="2 20" id="KW-0723">Serine/threonine-protein kinase</keyword>
<dbReference type="SUPFAM" id="SSF51110">
    <property type="entry name" value="alpha-D-mannose-specific plant lectins"/>
    <property type="match status" value="2"/>
</dbReference>
<dbReference type="InterPro" id="IPR001480">
    <property type="entry name" value="Bulb-type_lectin_dom"/>
</dbReference>
<keyword evidence="11 20" id="KW-0067">ATP-binding</keyword>
<dbReference type="SMART" id="SM00108">
    <property type="entry name" value="B_lectin"/>
    <property type="match status" value="1"/>
</dbReference>
<name>A0A1U7ZHY4_NELNU</name>
<keyword evidence="12 21" id="KW-1133">Transmembrane helix</keyword>
<accession>A0A1U7ZHY4</accession>
<comment type="subcellular location">
    <subcellularLocation>
        <location evidence="1">Membrane</location>
        <topology evidence="1">Single-pass type I membrane protein</topology>
    </subcellularLocation>
</comment>
<comment type="catalytic activity">
    <reaction evidence="18 20">
        <text>L-seryl-[protein] + ATP = O-phospho-L-seryl-[protein] + ADP + H(+)</text>
        <dbReference type="Rhea" id="RHEA:17989"/>
        <dbReference type="Rhea" id="RHEA-COMP:9863"/>
        <dbReference type="Rhea" id="RHEA-COMP:11604"/>
        <dbReference type="ChEBI" id="CHEBI:15378"/>
        <dbReference type="ChEBI" id="CHEBI:29999"/>
        <dbReference type="ChEBI" id="CHEBI:30616"/>
        <dbReference type="ChEBI" id="CHEBI:83421"/>
        <dbReference type="ChEBI" id="CHEBI:456216"/>
        <dbReference type="EC" id="2.7.11.1"/>
    </reaction>
</comment>
<dbReference type="InterPro" id="IPR011009">
    <property type="entry name" value="Kinase-like_dom_sf"/>
</dbReference>
<keyword evidence="3" id="KW-0245">EGF-like domain</keyword>
<feature type="signal peptide" evidence="22">
    <location>
        <begin position="1"/>
        <end position="17"/>
    </location>
</feature>
<evidence type="ECO:0000256" key="14">
    <source>
        <dbReference type="ARBA" id="ARBA00023157"/>
    </source>
</evidence>
<dbReference type="PROSITE" id="PS00108">
    <property type="entry name" value="PROTEIN_KINASE_ST"/>
    <property type="match status" value="1"/>
</dbReference>
<evidence type="ECO:0000256" key="13">
    <source>
        <dbReference type="ARBA" id="ARBA00023136"/>
    </source>
</evidence>
<evidence type="ECO:0000256" key="17">
    <source>
        <dbReference type="ARBA" id="ARBA00047899"/>
    </source>
</evidence>
<dbReference type="GO" id="GO:0006952">
    <property type="term" value="P:defense response"/>
    <property type="evidence" value="ECO:0007669"/>
    <property type="project" value="UniProtKB-KW"/>
</dbReference>